<feature type="transmembrane region" description="Helical" evidence="1">
    <location>
        <begin position="12"/>
        <end position="35"/>
    </location>
</feature>
<keyword evidence="3" id="KW-1185">Reference proteome</keyword>
<dbReference type="AlphaFoldDB" id="A0A1G8TRR9"/>
<accession>A0A1G8TRR9</accession>
<evidence type="ECO:0000313" key="2">
    <source>
        <dbReference type="EMBL" id="SDJ43635.1"/>
    </source>
</evidence>
<feature type="transmembrane region" description="Helical" evidence="1">
    <location>
        <begin position="47"/>
        <end position="70"/>
    </location>
</feature>
<feature type="transmembrane region" description="Helical" evidence="1">
    <location>
        <begin position="158"/>
        <end position="180"/>
    </location>
</feature>
<name>A0A1G8TRR9_9EURY</name>
<keyword evidence="1" id="KW-1133">Transmembrane helix</keyword>
<feature type="transmembrane region" description="Helical" evidence="1">
    <location>
        <begin position="82"/>
        <end position="101"/>
    </location>
</feature>
<dbReference type="PANTHER" id="PTHR31272:SF9">
    <property type="entry name" value="BLL1027 PROTEIN"/>
    <property type="match status" value="1"/>
</dbReference>
<proteinExistence type="predicted"/>
<gene>
    <name evidence="2" type="ORF">SAMN05216226_103190</name>
</gene>
<dbReference type="EMBL" id="FNFC01000003">
    <property type="protein sequence ID" value="SDJ43635.1"/>
    <property type="molecule type" value="Genomic_DNA"/>
</dbReference>
<evidence type="ECO:0000313" key="3">
    <source>
        <dbReference type="Proteomes" id="UP000198856"/>
    </source>
</evidence>
<dbReference type="Proteomes" id="UP000198856">
    <property type="component" value="Unassembled WGS sequence"/>
</dbReference>
<sequence>MTLSGLVEHFALGVATPLTAACVIPLYPAFIAYLASTGDEGNRSVAVLGLLVVAGVLTFMAAVGVVFTFVLAESVNTVVEDVSPLAFGLLALVGAVLVVDPKRFSRLPVIDPPQSRYPTASAFSYGFFFGAIVIPCNPATIALFFARTPVLYDTHAESMLGFLSFGLGIGAPLLAFALLSQPFSQQVTTTLARYSSQVNRATGAVLLAVSGYYLWAVFEVVPGAG</sequence>
<evidence type="ECO:0000256" key="1">
    <source>
        <dbReference type="SAM" id="Phobius"/>
    </source>
</evidence>
<dbReference type="STRING" id="890420.SAMN05216226_103190"/>
<protein>
    <submittedName>
        <fullName evidence="2">Cytochrome c-type biogenesis protein</fullName>
    </submittedName>
</protein>
<dbReference type="PANTHER" id="PTHR31272">
    <property type="entry name" value="CYTOCHROME C-TYPE BIOGENESIS PROTEIN HI_1454-RELATED"/>
    <property type="match status" value="1"/>
</dbReference>
<dbReference type="RefSeq" id="WP_176765236.1">
    <property type="nucleotide sequence ID" value="NZ_FNFC01000003.1"/>
</dbReference>
<organism evidence="2 3">
    <name type="scientific">Halovenus aranensis</name>
    <dbReference type="NCBI Taxonomy" id="890420"/>
    <lineage>
        <taxon>Archaea</taxon>
        <taxon>Methanobacteriati</taxon>
        <taxon>Methanobacteriota</taxon>
        <taxon>Stenosarchaea group</taxon>
        <taxon>Halobacteria</taxon>
        <taxon>Halobacteriales</taxon>
        <taxon>Haloarculaceae</taxon>
        <taxon>Halovenus</taxon>
    </lineage>
</organism>
<keyword evidence="1" id="KW-0812">Transmembrane</keyword>
<dbReference type="InterPro" id="IPR051790">
    <property type="entry name" value="Cytochrome_c-biogenesis_DsbD"/>
</dbReference>
<feature type="transmembrane region" description="Helical" evidence="1">
    <location>
        <begin position="201"/>
        <end position="218"/>
    </location>
</feature>
<dbReference type="OrthoDB" id="342589at2157"/>
<reference evidence="2 3" key="1">
    <citation type="submission" date="2016-10" db="EMBL/GenBank/DDBJ databases">
        <authorList>
            <person name="de Groot N.N."/>
        </authorList>
    </citation>
    <scope>NUCLEOTIDE SEQUENCE [LARGE SCALE GENOMIC DNA]</scope>
    <source>
        <strain evidence="2 3">IBRC-M10015</strain>
    </source>
</reference>
<keyword evidence="1" id="KW-0472">Membrane</keyword>
<feature type="transmembrane region" description="Helical" evidence="1">
    <location>
        <begin position="122"/>
        <end position="146"/>
    </location>
</feature>